<protein>
    <recommendedName>
        <fullName evidence="4">Rxt3-domain-containing protein</fullName>
    </recommendedName>
</protein>
<gene>
    <name evidence="2" type="ORF">CYLTODRAFT_490642</name>
</gene>
<accession>A0A0D7BA70</accession>
<dbReference type="OrthoDB" id="3596986at2759"/>
<evidence type="ECO:0000256" key="1">
    <source>
        <dbReference type="SAM" id="MobiDB-lite"/>
    </source>
</evidence>
<organism evidence="2 3">
    <name type="scientific">Cylindrobasidium torrendii FP15055 ss-10</name>
    <dbReference type="NCBI Taxonomy" id="1314674"/>
    <lineage>
        <taxon>Eukaryota</taxon>
        <taxon>Fungi</taxon>
        <taxon>Dikarya</taxon>
        <taxon>Basidiomycota</taxon>
        <taxon>Agaricomycotina</taxon>
        <taxon>Agaricomycetes</taxon>
        <taxon>Agaricomycetidae</taxon>
        <taxon>Agaricales</taxon>
        <taxon>Marasmiineae</taxon>
        <taxon>Physalacriaceae</taxon>
        <taxon>Cylindrobasidium</taxon>
    </lineage>
</organism>
<dbReference type="EMBL" id="KN880526">
    <property type="protein sequence ID" value="KIY67438.1"/>
    <property type="molecule type" value="Genomic_DNA"/>
</dbReference>
<dbReference type="AlphaFoldDB" id="A0A0D7BA70"/>
<dbReference type="STRING" id="1314674.A0A0D7BA70"/>
<feature type="compositionally biased region" description="Low complexity" evidence="1">
    <location>
        <begin position="222"/>
        <end position="241"/>
    </location>
</feature>
<keyword evidence="3" id="KW-1185">Reference proteome</keyword>
<feature type="region of interest" description="Disordered" evidence="1">
    <location>
        <begin position="35"/>
        <end position="262"/>
    </location>
</feature>
<feature type="compositionally biased region" description="Basic and acidic residues" evidence="1">
    <location>
        <begin position="156"/>
        <end position="170"/>
    </location>
</feature>
<proteinExistence type="predicted"/>
<feature type="compositionally biased region" description="Basic and acidic residues" evidence="1">
    <location>
        <begin position="184"/>
        <end position="208"/>
    </location>
</feature>
<name>A0A0D7BA70_9AGAR</name>
<sequence length="524" mass="59004">MPFRQAALRSSISDTRCNLTLLVTANMNVAALLQDAPSSQRAPPPAPTPVAQPHLNRHSPEPGEVIAPPSVGRNTPSLLSGPISLLELPRERREREREREHEREQQQQERDRARERERDQRDQRERDNRERERELERLVREPPFRDTLPPPPPRDSIPRREPPQGWDHRLQVSKLWDAPTPPLQDKDEMFGREPLARGEPLTERDRRPRGWMPQPPPPPTGQVPWYSQQSNPTSSSNNMPQRPAIPSKNVLKASPPRPVSRHLRPSVTRRLGTYVYPELPFPFTPSPHEARVVTPSDVFETLADILIPASFIPSTSEWTYGLLSNPVPATQHRNKYSLDSMDIDNTTTLSTSIPPPLHSRPRIWGGGLPASRTVSSRRVYTDDSDLYLCAIHAGMLRPMSHSVATAPDVRITVRLISVAAHMPPPGHELVGRFLAGVGQGEFGRQLQSSAWGANHDGGAFEIIDARWTPASTAVGARRAFRKRRMREYAERRIMKKDLSLGGIVDGDGMVNLKVRWGNDGIMLL</sequence>
<evidence type="ECO:0008006" key="4">
    <source>
        <dbReference type="Google" id="ProtNLM"/>
    </source>
</evidence>
<evidence type="ECO:0000313" key="3">
    <source>
        <dbReference type="Proteomes" id="UP000054007"/>
    </source>
</evidence>
<evidence type="ECO:0000313" key="2">
    <source>
        <dbReference type="EMBL" id="KIY67438.1"/>
    </source>
</evidence>
<feature type="compositionally biased region" description="Basic and acidic residues" evidence="1">
    <location>
        <begin position="88"/>
        <end position="144"/>
    </location>
</feature>
<reference evidence="2 3" key="1">
    <citation type="journal article" date="2015" name="Fungal Genet. Biol.">
        <title>Evolution of novel wood decay mechanisms in Agaricales revealed by the genome sequences of Fistulina hepatica and Cylindrobasidium torrendii.</title>
        <authorList>
            <person name="Floudas D."/>
            <person name="Held B.W."/>
            <person name="Riley R."/>
            <person name="Nagy L.G."/>
            <person name="Koehler G."/>
            <person name="Ransdell A.S."/>
            <person name="Younus H."/>
            <person name="Chow J."/>
            <person name="Chiniquy J."/>
            <person name="Lipzen A."/>
            <person name="Tritt A."/>
            <person name="Sun H."/>
            <person name="Haridas S."/>
            <person name="LaButti K."/>
            <person name="Ohm R.A."/>
            <person name="Kues U."/>
            <person name="Blanchette R.A."/>
            <person name="Grigoriev I.V."/>
            <person name="Minto R.E."/>
            <person name="Hibbett D.S."/>
        </authorList>
    </citation>
    <scope>NUCLEOTIDE SEQUENCE [LARGE SCALE GENOMIC DNA]</scope>
    <source>
        <strain evidence="2 3">FP15055 ss-10</strain>
    </source>
</reference>
<dbReference type="Proteomes" id="UP000054007">
    <property type="component" value="Unassembled WGS sequence"/>
</dbReference>